<keyword evidence="7" id="KW-1185">Reference proteome</keyword>
<dbReference type="Pfam" id="PF03466">
    <property type="entry name" value="LysR_substrate"/>
    <property type="match status" value="1"/>
</dbReference>
<dbReference type="PROSITE" id="PS50931">
    <property type="entry name" value="HTH_LYSR"/>
    <property type="match status" value="1"/>
</dbReference>
<dbReference type="PANTHER" id="PTHR30126:SF6">
    <property type="entry name" value="HTH-TYPE TRANSCRIPTIONAL REGULATOR CYSB-RELATED"/>
    <property type="match status" value="1"/>
</dbReference>
<dbReference type="AlphaFoldDB" id="A0A6I4TXD8"/>
<evidence type="ECO:0000313" key="6">
    <source>
        <dbReference type="EMBL" id="MXO99751.1"/>
    </source>
</evidence>
<gene>
    <name evidence="6" type="ORF">GRI97_12205</name>
</gene>
<organism evidence="6 7">
    <name type="scientific">Croceibacterium xixiisoli</name>
    <dbReference type="NCBI Taxonomy" id="1476466"/>
    <lineage>
        <taxon>Bacteria</taxon>
        <taxon>Pseudomonadati</taxon>
        <taxon>Pseudomonadota</taxon>
        <taxon>Alphaproteobacteria</taxon>
        <taxon>Sphingomonadales</taxon>
        <taxon>Erythrobacteraceae</taxon>
        <taxon>Croceibacterium</taxon>
    </lineage>
</organism>
<dbReference type="RefSeq" id="WP_161391444.1">
    <property type="nucleotide sequence ID" value="NZ_JBHSCP010000001.1"/>
</dbReference>
<reference evidence="6 7" key="1">
    <citation type="submission" date="2019-12" db="EMBL/GenBank/DDBJ databases">
        <title>Genomic-based taxomic classification of the family Erythrobacteraceae.</title>
        <authorList>
            <person name="Xu L."/>
        </authorList>
    </citation>
    <scope>NUCLEOTIDE SEQUENCE [LARGE SCALE GENOMIC DNA]</scope>
    <source>
        <strain evidence="6 7">S36</strain>
    </source>
</reference>
<accession>A0A6I4TXD8</accession>
<dbReference type="GO" id="GO:0000976">
    <property type="term" value="F:transcription cis-regulatory region binding"/>
    <property type="evidence" value="ECO:0007669"/>
    <property type="project" value="TreeGrafter"/>
</dbReference>
<evidence type="ECO:0000313" key="7">
    <source>
        <dbReference type="Proteomes" id="UP000469430"/>
    </source>
</evidence>
<evidence type="ECO:0000256" key="2">
    <source>
        <dbReference type="ARBA" id="ARBA00023015"/>
    </source>
</evidence>
<dbReference type="PANTHER" id="PTHR30126">
    <property type="entry name" value="HTH-TYPE TRANSCRIPTIONAL REGULATOR"/>
    <property type="match status" value="1"/>
</dbReference>
<comment type="similarity">
    <text evidence="1">Belongs to the LysR transcriptional regulatory family.</text>
</comment>
<keyword evidence="2" id="KW-0805">Transcription regulation</keyword>
<protein>
    <submittedName>
        <fullName evidence="6">LysR family transcriptional regulator</fullName>
    </submittedName>
</protein>
<evidence type="ECO:0000259" key="5">
    <source>
        <dbReference type="PROSITE" id="PS50931"/>
    </source>
</evidence>
<dbReference type="GO" id="GO:0019344">
    <property type="term" value="P:cysteine biosynthetic process"/>
    <property type="evidence" value="ECO:0007669"/>
    <property type="project" value="TreeGrafter"/>
</dbReference>
<dbReference type="EMBL" id="WTYJ01000002">
    <property type="protein sequence ID" value="MXO99751.1"/>
    <property type="molecule type" value="Genomic_DNA"/>
</dbReference>
<keyword evidence="4" id="KW-0804">Transcription</keyword>
<proteinExistence type="inferred from homology"/>
<dbReference type="InterPro" id="IPR036390">
    <property type="entry name" value="WH_DNA-bd_sf"/>
</dbReference>
<dbReference type="OrthoDB" id="7840053at2"/>
<evidence type="ECO:0000256" key="3">
    <source>
        <dbReference type="ARBA" id="ARBA00023125"/>
    </source>
</evidence>
<dbReference type="Gene3D" id="1.10.10.10">
    <property type="entry name" value="Winged helix-like DNA-binding domain superfamily/Winged helix DNA-binding domain"/>
    <property type="match status" value="1"/>
</dbReference>
<evidence type="ECO:0000256" key="1">
    <source>
        <dbReference type="ARBA" id="ARBA00009437"/>
    </source>
</evidence>
<dbReference type="GO" id="GO:0003700">
    <property type="term" value="F:DNA-binding transcription factor activity"/>
    <property type="evidence" value="ECO:0007669"/>
    <property type="project" value="InterPro"/>
</dbReference>
<comment type="caution">
    <text evidence="6">The sequence shown here is derived from an EMBL/GenBank/DDBJ whole genome shotgun (WGS) entry which is preliminary data.</text>
</comment>
<dbReference type="Proteomes" id="UP000469430">
    <property type="component" value="Unassembled WGS sequence"/>
</dbReference>
<dbReference type="Pfam" id="PF00126">
    <property type="entry name" value="HTH_1"/>
    <property type="match status" value="1"/>
</dbReference>
<evidence type="ECO:0000256" key="4">
    <source>
        <dbReference type="ARBA" id="ARBA00023163"/>
    </source>
</evidence>
<feature type="domain" description="HTH lysR-type" evidence="5">
    <location>
        <begin position="1"/>
        <end position="59"/>
    </location>
</feature>
<dbReference type="PRINTS" id="PR00039">
    <property type="entry name" value="HTHLYSR"/>
</dbReference>
<name>A0A6I4TXD8_9SPHN</name>
<dbReference type="InterPro" id="IPR036388">
    <property type="entry name" value="WH-like_DNA-bd_sf"/>
</dbReference>
<dbReference type="InterPro" id="IPR000847">
    <property type="entry name" value="LysR_HTH_N"/>
</dbReference>
<dbReference type="InterPro" id="IPR005119">
    <property type="entry name" value="LysR_subst-bd"/>
</dbReference>
<keyword evidence="3" id="KW-0238">DNA-binding</keyword>
<dbReference type="SUPFAM" id="SSF46785">
    <property type="entry name" value="Winged helix' DNA-binding domain"/>
    <property type="match status" value="1"/>
</dbReference>
<dbReference type="SUPFAM" id="SSF53850">
    <property type="entry name" value="Periplasmic binding protein-like II"/>
    <property type="match status" value="1"/>
</dbReference>
<dbReference type="Gene3D" id="3.40.190.10">
    <property type="entry name" value="Periplasmic binding protein-like II"/>
    <property type="match status" value="2"/>
</dbReference>
<sequence>MNFQQLRYIRAAVQHDLNLTRVANELFTSQSGVSKQIRELEAELKMDIFVRRGKRLVGLTEAGRSAATVIDRLLQEAENLKRLSDQFIGEDHGRLVIATTHNQANYVLPPVLMRFAAEYPDVEVELRQGTPTMAAEMLLHGEADLAVATEAIDRHAGLNTFPCFSWDHVAIVRHGHPLSRIACPTLADLAAHPIITYTPEFSGRSNIDAAFAEAGIKADIRLAAVDADIIKTYVQLGMGVGIVAQMAITNDPRDAFVTIAGSSRFFRPSSTKVAVARGSLLRSYAVRLIAMLAPHLDLRRLTASEQAPQSDILPALSPFSQRPDLHVQPELMHAGQA</sequence>